<dbReference type="Gene3D" id="1.10.10.10">
    <property type="entry name" value="Winged helix-like DNA-binding domain superfamily/Winged helix DNA-binding domain"/>
    <property type="match status" value="1"/>
</dbReference>
<comment type="similarity">
    <text evidence="1">Belongs to the leucine-binding protein family.</text>
</comment>
<dbReference type="GO" id="GO:0006355">
    <property type="term" value="P:regulation of DNA-templated transcription"/>
    <property type="evidence" value="ECO:0007669"/>
    <property type="project" value="InterPro"/>
</dbReference>
<dbReference type="GO" id="GO:0003677">
    <property type="term" value="F:DNA binding"/>
    <property type="evidence" value="ECO:0007669"/>
    <property type="project" value="InterPro"/>
</dbReference>
<dbReference type="PANTHER" id="PTHR30483">
    <property type="entry name" value="LEUCINE-SPECIFIC-BINDING PROTEIN"/>
    <property type="match status" value="1"/>
</dbReference>
<dbReference type="AlphaFoldDB" id="A0A840AYB9"/>
<dbReference type="InterPro" id="IPR036388">
    <property type="entry name" value="WH-like_DNA-bd_sf"/>
</dbReference>
<dbReference type="PROSITE" id="PS50043">
    <property type="entry name" value="HTH_LUXR_2"/>
    <property type="match status" value="1"/>
</dbReference>
<dbReference type="InterPro" id="IPR028082">
    <property type="entry name" value="Peripla_BP_I"/>
</dbReference>
<dbReference type="PANTHER" id="PTHR30483:SF6">
    <property type="entry name" value="PERIPLASMIC BINDING PROTEIN OF ABC TRANSPORTER FOR NATURAL AMINO ACIDS"/>
    <property type="match status" value="1"/>
</dbReference>
<keyword evidence="2" id="KW-0732">Signal</keyword>
<dbReference type="Pfam" id="PF13458">
    <property type="entry name" value="Peripla_BP_6"/>
    <property type="match status" value="1"/>
</dbReference>
<dbReference type="PRINTS" id="PR00038">
    <property type="entry name" value="HTHLUXR"/>
</dbReference>
<dbReference type="EMBL" id="JACIDS010000008">
    <property type="protein sequence ID" value="MBB3933771.1"/>
    <property type="molecule type" value="Genomic_DNA"/>
</dbReference>
<evidence type="ECO:0000256" key="2">
    <source>
        <dbReference type="ARBA" id="ARBA00022729"/>
    </source>
</evidence>
<dbReference type="GO" id="GO:0006865">
    <property type="term" value="P:amino acid transport"/>
    <property type="evidence" value="ECO:0007669"/>
    <property type="project" value="UniProtKB-KW"/>
</dbReference>
<dbReference type="SUPFAM" id="SSF46894">
    <property type="entry name" value="C-terminal effector domain of the bipartite response regulators"/>
    <property type="match status" value="1"/>
</dbReference>
<evidence type="ECO:0000313" key="6">
    <source>
        <dbReference type="Proteomes" id="UP000553963"/>
    </source>
</evidence>
<name>A0A840AYB9_9HYPH</name>
<evidence type="ECO:0000256" key="3">
    <source>
        <dbReference type="ARBA" id="ARBA00022970"/>
    </source>
</evidence>
<organism evidence="5 6">
    <name type="scientific">Kaistia hirudinis</name>
    <dbReference type="NCBI Taxonomy" id="1293440"/>
    <lineage>
        <taxon>Bacteria</taxon>
        <taxon>Pseudomonadati</taxon>
        <taxon>Pseudomonadota</taxon>
        <taxon>Alphaproteobacteria</taxon>
        <taxon>Hyphomicrobiales</taxon>
        <taxon>Kaistiaceae</taxon>
        <taxon>Kaistia</taxon>
    </lineage>
</organism>
<sequence>MSATASRRPGGRVLVDRDGRLEEVDSSRGVRFVGARPELVAYARGCLEARCAMIRFVWIEARDWYEVRIEAGDGQASGLQALVTVEPIEPPFGLTVRELDVLTLLAVGLGNPDIATRLAASLRTITKHVENVFAKTGNWTRAGAAGMAVDLGLLRLPAPGGTELLPLQIGKVERAARGLAHDHASRPLQYQSASVRRPILLGAPLSLSGMAADDAQEMLKGAELAIREINGRGGIGGRELQLITQDCDVSDPQSVVAAHRSLIEAEVDAVAAGYSCAEIAVQDMLAEYGCPYLHATTMESVVERVRRDPVRLGNIFQVCPSDIHYGPGMARYLIETEMRAPGRFRNRRVVVLQPNWPGMDVGVVAMERILGEAGWTVELVNDLPLKNIDWPAVVRRLHDRDPAVIMLAYYFPEESIAFQRAFLADPLRSFVYMLYAPSIPSFRRELGADAEGVVWATTTGLYGDGIGRSFVERYRANFGANPGRSHASIAYDRVNMLANSWARVGNSRAFGRVAADLRSIVHRGVNGAYYFGTSGQVGLAFPDNTQDPSISQAHLVFQIQGGRQRILAPLPYGDTPLADPPWFETAV</sequence>
<feature type="domain" description="HTH luxR-type" evidence="4">
    <location>
        <begin position="87"/>
        <end position="152"/>
    </location>
</feature>
<accession>A0A840AYB9</accession>
<evidence type="ECO:0000256" key="1">
    <source>
        <dbReference type="ARBA" id="ARBA00010062"/>
    </source>
</evidence>
<dbReference type="RefSeq" id="WP_183401429.1">
    <property type="nucleotide sequence ID" value="NZ_JACIDS010000008.1"/>
</dbReference>
<dbReference type="SUPFAM" id="SSF53822">
    <property type="entry name" value="Periplasmic binding protein-like I"/>
    <property type="match status" value="1"/>
</dbReference>
<dbReference type="Pfam" id="PF00196">
    <property type="entry name" value="GerE"/>
    <property type="match status" value="1"/>
</dbReference>
<dbReference type="Proteomes" id="UP000553963">
    <property type="component" value="Unassembled WGS sequence"/>
</dbReference>
<evidence type="ECO:0000259" key="4">
    <source>
        <dbReference type="PROSITE" id="PS50043"/>
    </source>
</evidence>
<keyword evidence="3" id="KW-0813">Transport</keyword>
<proteinExistence type="inferred from homology"/>
<keyword evidence="6" id="KW-1185">Reference proteome</keyword>
<dbReference type="CDD" id="cd06268">
    <property type="entry name" value="PBP1_ABC_transporter_LIVBP-like"/>
    <property type="match status" value="1"/>
</dbReference>
<protein>
    <submittedName>
        <fullName evidence="5">Branched-chain amino acid transport system substrate-binding protein</fullName>
    </submittedName>
</protein>
<dbReference type="InterPro" id="IPR051010">
    <property type="entry name" value="BCAA_transport"/>
</dbReference>
<dbReference type="Gene3D" id="3.40.50.2300">
    <property type="match status" value="2"/>
</dbReference>
<dbReference type="InterPro" id="IPR016032">
    <property type="entry name" value="Sig_transdc_resp-reg_C-effctor"/>
</dbReference>
<dbReference type="SMART" id="SM00421">
    <property type="entry name" value="HTH_LUXR"/>
    <property type="match status" value="1"/>
</dbReference>
<evidence type="ECO:0000313" key="5">
    <source>
        <dbReference type="EMBL" id="MBB3933771.1"/>
    </source>
</evidence>
<dbReference type="InterPro" id="IPR028081">
    <property type="entry name" value="Leu-bd"/>
</dbReference>
<comment type="caution">
    <text evidence="5">The sequence shown here is derived from an EMBL/GenBank/DDBJ whole genome shotgun (WGS) entry which is preliminary data.</text>
</comment>
<dbReference type="CDD" id="cd06170">
    <property type="entry name" value="LuxR_C_like"/>
    <property type="match status" value="1"/>
</dbReference>
<reference evidence="5 6" key="1">
    <citation type="submission" date="2020-08" db="EMBL/GenBank/DDBJ databases">
        <title>Genomic Encyclopedia of Type Strains, Phase IV (KMG-IV): sequencing the most valuable type-strain genomes for metagenomic binning, comparative biology and taxonomic classification.</title>
        <authorList>
            <person name="Goeker M."/>
        </authorList>
    </citation>
    <scope>NUCLEOTIDE SEQUENCE [LARGE SCALE GENOMIC DNA]</scope>
    <source>
        <strain evidence="5 6">DSM 25966</strain>
    </source>
</reference>
<keyword evidence="3" id="KW-0029">Amino-acid transport</keyword>
<gene>
    <name evidence="5" type="ORF">GGR25_004849</name>
</gene>
<dbReference type="InterPro" id="IPR000792">
    <property type="entry name" value="Tscrpt_reg_LuxR_C"/>
</dbReference>